<organism evidence="1 2">
    <name type="scientific">candidate division WOR-1 bacterium DG_54_3</name>
    <dbReference type="NCBI Taxonomy" id="1703775"/>
    <lineage>
        <taxon>Bacteria</taxon>
        <taxon>Bacillati</taxon>
        <taxon>Saganbacteria</taxon>
    </lineage>
</organism>
<dbReference type="NCBIfam" id="TIGR04076">
    <property type="entry name" value="TIGR04076 family protein"/>
    <property type="match status" value="1"/>
</dbReference>
<evidence type="ECO:0008006" key="3">
    <source>
        <dbReference type="Google" id="ProtNLM"/>
    </source>
</evidence>
<gene>
    <name evidence="1" type="ORF">AMJ44_03090</name>
</gene>
<evidence type="ECO:0000313" key="2">
    <source>
        <dbReference type="Proteomes" id="UP000051861"/>
    </source>
</evidence>
<dbReference type="AlphaFoldDB" id="A0A0S7Y5I4"/>
<proteinExistence type="predicted"/>
<reference evidence="1 2" key="1">
    <citation type="journal article" date="2015" name="Microbiome">
        <title>Genomic resolution of linkages in carbon, nitrogen, and sulfur cycling among widespread estuary sediment bacteria.</title>
        <authorList>
            <person name="Baker B.J."/>
            <person name="Lazar C.S."/>
            <person name="Teske A.P."/>
            <person name="Dick G.J."/>
        </authorList>
    </citation>
    <scope>NUCLEOTIDE SEQUENCE [LARGE SCALE GENOMIC DNA]</scope>
    <source>
        <strain evidence="1">DG_54_3</strain>
    </source>
</reference>
<protein>
    <recommendedName>
        <fullName evidence="3">TIGR04076 family protein</fullName>
    </recommendedName>
</protein>
<dbReference type="EMBL" id="LIZX01000018">
    <property type="protein sequence ID" value="KPJ69659.1"/>
    <property type="molecule type" value="Genomic_DNA"/>
</dbReference>
<dbReference type="Proteomes" id="UP000051861">
    <property type="component" value="Unassembled WGS sequence"/>
</dbReference>
<comment type="caution">
    <text evidence="1">The sequence shown here is derived from an EMBL/GenBank/DDBJ whole genome shotgun (WGS) entry which is preliminary data.</text>
</comment>
<evidence type="ECO:0000313" key="1">
    <source>
        <dbReference type="EMBL" id="KPJ69659.1"/>
    </source>
</evidence>
<dbReference type="InterPro" id="IPR023811">
    <property type="entry name" value="CHP04076"/>
</dbReference>
<sequence>MPKCKITVLKRTVHQDLIDEHLDDAYKDRGHCEYFRDGQEFVTEPSAVPEEFCSCCSWAWADIRQDILAVAVGGNMPGIRKHGTVITGCRDWFRPVIFKVERMDHD</sequence>
<accession>A0A0S7Y5I4</accession>
<name>A0A0S7Y5I4_UNCSA</name>